<dbReference type="EMBL" id="JBBNAE010000002">
    <property type="protein sequence ID" value="KAK9146367.1"/>
    <property type="molecule type" value="Genomic_DNA"/>
</dbReference>
<dbReference type="Proteomes" id="UP001417504">
    <property type="component" value="Unassembled WGS sequence"/>
</dbReference>
<accession>A0AAP0K5L0</accession>
<gene>
    <name evidence="1" type="ORF">Sjap_006270</name>
</gene>
<dbReference type="AlphaFoldDB" id="A0AAP0K5L0"/>
<name>A0AAP0K5L0_9MAGN</name>
<protein>
    <submittedName>
        <fullName evidence="1">Uncharacterized protein</fullName>
    </submittedName>
</protein>
<reference evidence="1 2" key="1">
    <citation type="submission" date="2024-01" db="EMBL/GenBank/DDBJ databases">
        <title>Genome assemblies of Stephania.</title>
        <authorList>
            <person name="Yang L."/>
        </authorList>
    </citation>
    <scope>NUCLEOTIDE SEQUENCE [LARGE SCALE GENOMIC DNA]</scope>
    <source>
        <strain evidence="1">QJT</strain>
        <tissue evidence="1">Leaf</tissue>
    </source>
</reference>
<comment type="caution">
    <text evidence="1">The sequence shown here is derived from an EMBL/GenBank/DDBJ whole genome shotgun (WGS) entry which is preliminary data.</text>
</comment>
<organism evidence="1 2">
    <name type="scientific">Stephania japonica</name>
    <dbReference type="NCBI Taxonomy" id="461633"/>
    <lineage>
        <taxon>Eukaryota</taxon>
        <taxon>Viridiplantae</taxon>
        <taxon>Streptophyta</taxon>
        <taxon>Embryophyta</taxon>
        <taxon>Tracheophyta</taxon>
        <taxon>Spermatophyta</taxon>
        <taxon>Magnoliopsida</taxon>
        <taxon>Ranunculales</taxon>
        <taxon>Menispermaceae</taxon>
        <taxon>Menispermoideae</taxon>
        <taxon>Cissampelideae</taxon>
        <taxon>Stephania</taxon>
    </lineage>
</organism>
<proteinExistence type="predicted"/>
<evidence type="ECO:0000313" key="2">
    <source>
        <dbReference type="Proteomes" id="UP001417504"/>
    </source>
</evidence>
<evidence type="ECO:0000313" key="1">
    <source>
        <dbReference type="EMBL" id="KAK9146367.1"/>
    </source>
</evidence>
<sequence length="59" mass="6856">MKLHIYIISSQPQRSSLIQEEGMACPVLQVYGCTRKAQKLLEGQYHYEAIQSKFDEMVH</sequence>
<keyword evidence="2" id="KW-1185">Reference proteome</keyword>